<dbReference type="RefSeq" id="WP_121211959.1">
    <property type="nucleotide sequence ID" value="NZ_RBIM01000006.1"/>
</dbReference>
<organism evidence="1 2">
    <name type="scientific">Maricaulis maris</name>
    <dbReference type="NCBI Taxonomy" id="74318"/>
    <lineage>
        <taxon>Bacteria</taxon>
        <taxon>Pseudomonadati</taxon>
        <taxon>Pseudomonadota</taxon>
        <taxon>Alphaproteobacteria</taxon>
        <taxon>Maricaulales</taxon>
        <taxon>Maricaulaceae</taxon>
        <taxon>Maricaulis</taxon>
    </lineage>
</organism>
<reference evidence="1 2" key="1">
    <citation type="submission" date="2018-10" db="EMBL/GenBank/DDBJ databases">
        <title>Genomic Encyclopedia of Type Strains, Phase IV (KMG-IV): sequencing the most valuable type-strain genomes for metagenomic binning, comparative biology and taxonomic classification.</title>
        <authorList>
            <person name="Goeker M."/>
        </authorList>
    </citation>
    <scope>NUCLEOTIDE SEQUENCE [LARGE SCALE GENOMIC DNA]</scope>
    <source>
        <strain evidence="1 2">DSM 4734</strain>
    </source>
</reference>
<protein>
    <submittedName>
        <fullName evidence="1">Uncharacterized protein</fullName>
    </submittedName>
</protein>
<evidence type="ECO:0000313" key="2">
    <source>
        <dbReference type="Proteomes" id="UP000273675"/>
    </source>
</evidence>
<evidence type="ECO:0000313" key="1">
    <source>
        <dbReference type="EMBL" id="RKQ95448.1"/>
    </source>
</evidence>
<accession>A0A495D1N7</accession>
<dbReference type="EMBL" id="RBIM01000006">
    <property type="protein sequence ID" value="RKQ95448.1"/>
    <property type="molecule type" value="Genomic_DNA"/>
</dbReference>
<dbReference type="AlphaFoldDB" id="A0A495D1N7"/>
<gene>
    <name evidence="1" type="ORF">C7435_2550</name>
</gene>
<sequence length="123" mass="13594">MSGRVAEFEIVWREVAFRVAAHFDASGRVVALGDVTLPWDRRNSAKALGEMCGAVIQADRYFRTPGPDGQQLIAMFDLVEALKPYGETAFVALLRVLAQAERDEFQAVSERRSAAFLSGMEDV</sequence>
<comment type="caution">
    <text evidence="1">The sequence shown here is derived from an EMBL/GenBank/DDBJ whole genome shotgun (WGS) entry which is preliminary data.</text>
</comment>
<dbReference type="Proteomes" id="UP000273675">
    <property type="component" value="Unassembled WGS sequence"/>
</dbReference>
<name>A0A495D1N7_9PROT</name>
<proteinExistence type="predicted"/>